<gene>
    <name evidence="2" type="ORF">MGA5115_02011</name>
    <name evidence="3" type="ORF">MGA5116_01393</name>
</gene>
<dbReference type="Proteomes" id="UP000092871">
    <property type="component" value="Unassembled WGS sequence"/>
</dbReference>
<feature type="transmembrane region" description="Helical" evidence="1">
    <location>
        <begin position="234"/>
        <end position="253"/>
    </location>
</feature>
<protein>
    <submittedName>
        <fullName evidence="2">Uncharacterized protein</fullName>
    </submittedName>
</protein>
<dbReference type="RefSeq" id="WP_067035768.1">
    <property type="nucleotide sequence ID" value="NZ_FLRA01000014.1"/>
</dbReference>
<feature type="transmembrane region" description="Helical" evidence="1">
    <location>
        <begin position="43"/>
        <end position="63"/>
    </location>
</feature>
<keyword evidence="4" id="KW-1185">Reference proteome</keyword>
<reference evidence="3 4" key="2">
    <citation type="submission" date="2016-06" db="EMBL/GenBank/DDBJ databases">
        <authorList>
            <person name="Rodrigo-Torres L."/>
            <person name="Arahal D.R."/>
        </authorList>
    </citation>
    <scope>NUCLEOTIDE SEQUENCE [LARGE SCALE GENOMIC DNA]</scope>
    <source>
        <strain evidence="3 4">CECT 5116</strain>
    </source>
</reference>
<sequence>MDAVFQEGVLSDKIILKSIFETIKWIVIWLSVASLALDVLNQTLMFDGGGLLDVALILILLLFQHRLQLSENSGLLEEKLGFYFLGKSILKIRHLEIKEISVESISTRQNRSFSEIDIHYVADKEKQCSYTFRCFMQLKQVSSLISQFSKEKSDDGIEPERGQGTSPHILTIDKFSSLFPQNTIFGNAEAKKRFSISLYALPLPESKRRPVYFTVLCLALLTGYIAYSTQDWKMSMAFMVLTYLSYWAVRALVCSNYYVIPTSPIDEITIDDRELHLPASLFTDKKPRTVNKQDIISIDSIWNYNLKANDELIGSTMKRSHLISVAFNTSKGNTIEIPHWSVDSEGLVFSLLKHHYTVSLNKTTKMVYPFKVHVSVFLLLFISMLIFESLW</sequence>
<feature type="transmembrane region" description="Helical" evidence="1">
    <location>
        <begin position="368"/>
        <end position="387"/>
    </location>
</feature>
<evidence type="ECO:0000313" key="2">
    <source>
        <dbReference type="EMBL" id="SBT17894.1"/>
    </source>
</evidence>
<keyword evidence="1" id="KW-0472">Membrane</keyword>
<dbReference type="AlphaFoldDB" id="A0A1C3JRR7"/>
<evidence type="ECO:0000313" key="3">
    <source>
        <dbReference type="EMBL" id="SBT20806.1"/>
    </source>
</evidence>
<evidence type="ECO:0000313" key="4">
    <source>
        <dbReference type="Proteomes" id="UP000092840"/>
    </source>
</evidence>
<accession>A0A1C3JRR7</accession>
<keyword evidence="1" id="KW-0812">Transmembrane</keyword>
<dbReference type="OrthoDB" id="6309399at2"/>
<evidence type="ECO:0000313" key="5">
    <source>
        <dbReference type="Proteomes" id="UP000092871"/>
    </source>
</evidence>
<dbReference type="Proteomes" id="UP000092840">
    <property type="component" value="Unassembled WGS sequence"/>
</dbReference>
<dbReference type="EMBL" id="FLRB01000008">
    <property type="protein sequence ID" value="SBT20806.1"/>
    <property type="molecule type" value="Genomic_DNA"/>
</dbReference>
<keyword evidence="1" id="KW-1133">Transmembrane helix</keyword>
<organism evidence="2 5">
    <name type="scientific">Marinomonas gallaica</name>
    <dbReference type="NCBI Taxonomy" id="1806667"/>
    <lineage>
        <taxon>Bacteria</taxon>
        <taxon>Pseudomonadati</taxon>
        <taxon>Pseudomonadota</taxon>
        <taxon>Gammaproteobacteria</taxon>
        <taxon>Oceanospirillales</taxon>
        <taxon>Oceanospirillaceae</taxon>
        <taxon>Marinomonas</taxon>
    </lineage>
</organism>
<name>A0A1C3JRR7_9GAMM</name>
<dbReference type="EMBL" id="FLRA01000014">
    <property type="protein sequence ID" value="SBT17894.1"/>
    <property type="molecule type" value="Genomic_DNA"/>
</dbReference>
<reference evidence="2 5" key="1">
    <citation type="submission" date="2016-06" db="EMBL/GenBank/DDBJ databases">
        <authorList>
            <person name="Kjaerup R.B."/>
            <person name="Dalgaard T.S."/>
            <person name="Juul-Madsen H.R."/>
        </authorList>
    </citation>
    <scope>NUCLEOTIDE SEQUENCE [LARGE SCALE GENOMIC DNA]</scope>
    <source>
        <strain evidence="2 5">CECT 5115</strain>
    </source>
</reference>
<feature type="transmembrane region" description="Helical" evidence="1">
    <location>
        <begin position="211"/>
        <end position="228"/>
    </location>
</feature>
<proteinExistence type="predicted"/>
<evidence type="ECO:0000256" key="1">
    <source>
        <dbReference type="SAM" id="Phobius"/>
    </source>
</evidence>